<evidence type="ECO:0000259" key="18">
    <source>
        <dbReference type="PROSITE" id="PS50070"/>
    </source>
</evidence>
<dbReference type="InterPro" id="IPR002172">
    <property type="entry name" value="LDrepeatLR_classA_rpt"/>
</dbReference>
<keyword evidence="5 17" id="KW-0732">Signal</keyword>
<evidence type="ECO:0000256" key="11">
    <source>
        <dbReference type="ARBA" id="ARBA00023180"/>
    </source>
</evidence>
<dbReference type="SUPFAM" id="SSF50494">
    <property type="entry name" value="Trypsin-like serine proteases"/>
    <property type="match status" value="1"/>
</dbReference>
<reference evidence="22 23" key="1">
    <citation type="submission" date="2024-11" db="EMBL/GenBank/DDBJ databases">
        <title>Chromosome-level genome assembly of the freshwater bivalve Anodonta woodiana.</title>
        <authorList>
            <person name="Chen X."/>
        </authorList>
    </citation>
    <scope>NUCLEOTIDE SEQUENCE [LARGE SCALE GENOMIC DNA]</scope>
    <source>
        <strain evidence="22">MN2024</strain>
        <tissue evidence="22">Gills</tissue>
    </source>
</reference>
<dbReference type="FunFam" id="3.10.250.10:FF:000011">
    <property type="entry name" value="Scavenger receptor class A member 5"/>
    <property type="match status" value="1"/>
</dbReference>
<feature type="disulfide bond" evidence="14">
    <location>
        <begin position="726"/>
        <end position="736"/>
    </location>
</feature>
<dbReference type="GO" id="GO:0006508">
    <property type="term" value="P:proteolysis"/>
    <property type="evidence" value="ECO:0007669"/>
    <property type="project" value="UniProtKB-KW"/>
</dbReference>
<dbReference type="Gene3D" id="2.40.10.10">
    <property type="entry name" value="Trypsin-like serine proteases"/>
    <property type="match status" value="1"/>
</dbReference>
<evidence type="ECO:0000259" key="19">
    <source>
        <dbReference type="PROSITE" id="PS50240"/>
    </source>
</evidence>
<evidence type="ECO:0000256" key="7">
    <source>
        <dbReference type="ARBA" id="ARBA00022801"/>
    </source>
</evidence>
<feature type="domain" description="SRCR" evidence="20">
    <location>
        <begin position="55"/>
        <end position="161"/>
    </location>
</feature>
<feature type="disulfide bond" evidence="14">
    <location>
        <begin position="979"/>
        <end position="989"/>
    </location>
</feature>
<dbReference type="CDD" id="cd00112">
    <property type="entry name" value="LDLa"/>
    <property type="match status" value="3"/>
</dbReference>
<dbReference type="PROSITE" id="PS00135">
    <property type="entry name" value="TRYPSIN_SER"/>
    <property type="match status" value="1"/>
</dbReference>
<dbReference type="SMART" id="SM00473">
    <property type="entry name" value="PAN_AP"/>
    <property type="match status" value="1"/>
</dbReference>
<dbReference type="InterPro" id="IPR018056">
    <property type="entry name" value="Kringle_CS"/>
</dbReference>
<feature type="region of interest" description="Disordered" evidence="16">
    <location>
        <begin position="21"/>
        <end position="51"/>
    </location>
</feature>
<dbReference type="Pfam" id="PF00057">
    <property type="entry name" value="Ldl_recept_a"/>
    <property type="match status" value="1"/>
</dbReference>
<dbReference type="Gene3D" id="3.50.4.10">
    <property type="entry name" value="Hepatocyte Growth Factor"/>
    <property type="match status" value="1"/>
</dbReference>
<dbReference type="InterPro" id="IPR033116">
    <property type="entry name" value="TRYPSIN_SER"/>
</dbReference>
<dbReference type="InterPro" id="IPR038178">
    <property type="entry name" value="Kringle_sf"/>
</dbReference>
<dbReference type="PROSITE" id="PS50070">
    <property type="entry name" value="KRINGLE_2"/>
    <property type="match status" value="1"/>
</dbReference>
<dbReference type="FunFam" id="2.40.10.10:FF:000053">
    <property type="entry name" value="Neurotrypsin"/>
    <property type="match status" value="1"/>
</dbReference>
<dbReference type="InterPro" id="IPR043504">
    <property type="entry name" value="Peptidase_S1_PA_chymotrypsin"/>
</dbReference>
<dbReference type="InterPro" id="IPR036055">
    <property type="entry name" value="LDL_receptor-like_sf"/>
</dbReference>
<feature type="domain" description="Kringle" evidence="18">
    <location>
        <begin position="391"/>
        <end position="468"/>
    </location>
</feature>
<evidence type="ECO:0000256" key="8">
    <source>
        <dbReference type="ARBA" id="ARBA00022825"/>
    </source>
</evidence>
<evidence type="ECO:0000256" key="4">
    <source>
        <dbReference type="ARBA" id="ARBA00022670"/>
    </source>
</evidence>
<evidence type="ECO:0000256" key="1">
    <source>
        <dbReference type="ARBA" id="ARBA00004613"/>
    </source>
</evidence>
<dbReference type="SUPFAM" id="SSF56487">
    <property type="entry name" value="SRCR-like"/>
    <property type="match status" value="4"/>
</dbReference>
<dbReference type="Pfam" id="PF00530">
    <property type="entry name" value="SRCR"/>
    <property type="match status" value="4"/>
</dbReference>
<dbReference type="InterPro" id="IPR036772">
    <property type="entry name" value="SRCR-like_dom_sf"/>
</dbReference>
<feature type="domain" description="SRCR" evidence="20">
    <location>
        <begin position="656"/>
        <end position="757"/>
    </location>
</feature>
<feature type="domain" description="SRCR" evidence="20">
    <location>
        <begin position="800"/>
        <end position="899"/>
    </location>
</feature>
<feature type="chain" id="PRO_5044758110" description="Serine protease 12" evidence="17">
    <location>
        <begin position="20"/>
        <end position="1298"/>
    </location>
</feature>
<dbReference type="Gene3D" id="4.10.400.10">
    <property type="entry name" value="Low-density Lipoprotein Receptor"/>
    <property type="match status" value="3"/>
</dbReference>
<dbReference type="PROSITE" id="PS50068">
    <property type="entry name" value="LDLRA_2"/>
    <property type="match status" value="3"/>
</dbReference>
<dbReference type="SUPFAM" id="SSF57424">
    <property type="entry name" value="LDL receptor-like module"/>
    <property type="match status" value="3"/>
</dbReference>
<dbReference type="Pfam" id="PF00089">
    <property type="entry name" value="Trypsin"/>
    <property type="match status" value="1"/>
</dbReference>
<dbReference type="FunFam" id="3.10.250.10:FF:000007">
    <property type="entry name" value="Soluble scavenger receptor cysteine-rich domain-containing protein SSC5D"/>
    <property type="match status" value="1"/>
</dbReference>
<keyword evidence="4 15" id="KW-0645">Protease</keyword>
<feature type="domain" description="Apple" evidence="21">
    <location>
        <begin position="524"/>
        <end position="604"/>
    </location>
</feature>
<dbReference type="SUPFAM" id="SSF56436">
    <property type="entry name" value="C-type lectin-like"/>
    <property type="match status" value="1"/>
</dbReference>
<dbReference type="FunFam" id="3.10.250.10:FF:000006">
    <property type="entry name" value="neurotrypsin isoform X2"/>
    <property type="match status" value="1"/>
</dbReference>
<dbReference type="Gene3D" id="2.40.20.10">
    <property type="entry name" value="Plasminogen Kringle 4"/>
    <property type="match status" value="1"/>
</dbReference>
<evidence type="ECO:0000313" key="23">
    <source>
        <dbReference type="Proteomes" id="UP001634394"/>
    </source>
</evidence>
<sequence>MKITAFILLFLFFLLAAESKTGRKGTGNPGKDRGHHKDIEPRTNALSPPASGQLIRLAGDDGFPRKYFEGRVEVYVGEKWGIVCDDNWDIEDAHVACRQLGFVSGAQEAVHSASFGTGSWDNNSILMDEVSCQGDEATLSGCSRQLQHDCTQQEAAGVRCVENSGCLDNWIAGTSGCYKLSSEAVNTRDVAVDRCAEDGGHLLTIETERENNFISNVLYALGDEEFSGSILTGGVRSDNVWVWQKVTWSISPPPDEDISFMNLEDLDLNTFDFGGLFRSTRIKRASKEKVRQGGNRRKRYSEMIERTSSTSIPYFKWFPGWMPHHVRAEPSNKKYDECIFLEKDYEFINGSKVDVGYYFWKDDRCNTSRTFMPNGYHYMCEIEKEQLRVSECYVGNGADYRGHVSTTQRGSVCLKWNDPASTIVNSKTHPGKGLGDHSYCRNPDNDQRPWCWVSHKPMKVGFCDIPKCGTEQTQTDPTTTITTTASDMCGPNKFFCSSDAVCISSLWKCDNDSDCSQGEDEVNCEYKLPLFSKFPFRGWTTSVEAYEGIPVETCARVCVQTTKFVCRSFSYSIVDRYCYLSDRSSQNFQLPPTSFRMDYYELKGLPSKEDCEATGMLTCNNSRCVGSDKACDGVDDCGDSSDESEGRCGYAAPIEVRLASGDEENSGRVEIKYLGEWGVVCDDQWDIQDANVVCRMLGYDRGALEATTRSRFGNGNGVIMLDETECTGTEESLADCKHPPWKKHDCHQWETAGVICQVAKACGNDSYQCPDGGCVPLTKVCTGECHCTNCEDEKDCNVTIQLVGGATPDEGRVEVIINGIRGTVCNDGWDANAANVTCKSLGYVYGVPLTTAHFGEGSGPIWFDDVSCTGREKTLGECPMTLRGQHNCLHTEDAGVKCSSEKTAETVNVRLRGGRTKYEGNVVVTKDGKSGYICDDEWEDNDARVICRMLGFRGGKAYSGGHFRAITALSGIILDDVQCTGIEPSISQCLHKPWGQHDCTDKEYAGVSCLNPDAGPDINTTTGSIQCGKRPLMDHQRSKRDESEIKLTAPPPKFEHIIGGMNAVEGANPWQAAIRIISNFLNIRVTSHWCGGTILSEYWILSAAHCFRKHRKYEIAVRAGDYNNKVNDDHEQEFAIDLLITHERYDDDTVDYDIALIKIQPKDGRGIVFNDYVQPACLPESSTEYEAGMNCHISGWGKMFNEYPNILQSAMIPIISESVCNIAYKGELTPRMFCAGYLSGRVDSCSGDSGGPFVCDMQGKYTVLGATSWGRGCAERNSPGVYTKVKEFLPWINQKMQL</sequence>
<evidence type="ECO:0000256" key="17">
    <source>
        <dbReference type="SAM" id="SignalP"/>
    </source>
</evidence>
<keyword evidence="6" id="KW-0677">Repeat</keyword>
<dbReference type="InterPro" id="IPR003609">
    <property type="entry name" value="Pan_app"/>
</dbReference>
<evidence type="ECO:0000259" key="20">
    <source>
        <dbReference type="PROSITE" id="PS50287"/>
    </source>
</evidence>
<dbReference type="PROSITE" id="PS50240">
    <property type="entry name" value="TRYPSIN_DOM"/>
    <property type="match status" value="1"/>
</dbReference>
<evidence type="ECO:0000256" key="9">
    <source>
        <dbReference type="ARBA" id="ARBA00023157"/>
    </source>
</evidence>
<feature type="disulfide bond" evidence="13">
    <location>
        <begin position="762"/>
        <end position="774"/>
    </location>
</feature>
<dbReference type="SMART" id="SM00130">
    <property type="entry name" value="KR"/>
    <property type="match status" value="1"/>
</dbReference>
<feature type="disulfide bond" evidence="13">
    <location>
        <begin position="509"/>
        <end position="524"/>
    </location>
</feature>
<dbReference type="InterPro" id="IPR001190">
    <property type="entry name" value="SRCR"/>
</dbReference>
<feature type="disulfide bond" evidence="13">
    <location>
        <begin position="769"/>
        <end position="787"/>
    </location>
</feature>
<feature type="domain" description="Peptidase S1" evidence="19">
    <location>
        <begin position="1057"/>
        <end position="1297"/>
    </location>
</feature>
<dbReference type="PRINTS" id="PR00261">
    <property type="entry name" value="LDLRECEPTOR"/>
</dbReference>
<dbReference type="Gene3D" id="3.10.250.10">
    <property type="entry name" value="SRCR-like domain"/>
    <property type="match status" value="4"/>
</dbReference>
<evidence type="ECO:0000256" key="15">
    <source>
        <dbReference type="RuleBase" id="RU363034"/>
    </source>
</evidence>
<dbReference type="InterPro" id="IPR016187">
    <property type="entry name" value="CTDL_fold"/>
</dbReference>
<comment type="subcellular location">
    <subcellularLocation>
        <location evidence="1">Secreted</location>
    </subcellularLocation>
</comment>
<comment type="caution">
    <text evidence="14">Lacks conserved residue(s) required for the propagation of feature annotation.</text>
</comment>
<dbReference type="InterPro" id="IPR009003">
    <property type="entry name" value="Peptidase_S1_PA"/>
</dbReference>
<dbReference type="FunFam" id="2.40.20.10:FF:000001">
    <property type="entry name" value="Urokinase-type plasminogen activator"/>
    <property type="match status" value="1"/>
</dbReference>
<evidence type="ECO:0000256" key="16">
    <source>
        <dbReference type="SAM" id="MobiDB-lite"/>
    </source>
</evidence>
<protein>
    <recommendedName>
        <fullName evidence="24">Serine protease 12</fullName>
    </recommendedName>
</protein>
<dbReference type="SMART" id="SM00202">
    <property type="entry name" value="SR"/>
    <property type="match status" value="4"/>
</dbReference>
<keyword evidence="9 14" id="KW-1015">Disulfide bond</keyword>
<keyword evidence="2" id="KW-0964">Secreted</keyword>
<evidence type="ECO:0000259" key="21">
    <source>
        <dbReference type="PROSITE" id="PS50948"/>
    </source>
</evidence>
<evidence type="ECO:0000256" key="14">
    <source>
        <dbReference type="PROSITE-ProRule" id="PRU00196"/>
    </source>
</evidence>
<dbReference type="SMART" id="SM00020">
    <property type="entry name" value="Tryp_SPc"/>
    <property type="match status" value="1"/>
</dbReference>
<dbReference type="InterPro" id="IPR023415">
    <property type="entry name" value="LDLR_class-A_CS"/>
</dbReference>
<feature type="disulfide bond" evidence="12">
    <location>
        <begin position="440"/>
        <end position="463"/>
    </location>
</feature>
<gene>
    <name evidence="22" type="ORF">ACJMK2_033554</name>
</gene>
<keyword evidence="10" id="KW-0675">Receptor</keyword>
<dbReference type="SUPFAM" id="SSF57414">
    <property type="entry name" value="Hairpin loop containing domain-like"/>
    <property type="match status" value="1"/>
</dbReference>
<feature type="disulfide bond" evidence="14">
    <location>
        <begin position="132"/>
        <end position="142"/>
    </location>
</feature>
<dbReference type="FunFam" id="3.10.250.10:FF:000001">
    <property type="entry name" value="Lysyl oxidase 4 isoform X1"/>
    <property type="match status" value="1"/>
</dbReference>
<dbReference type="InterPro" id="IPR018114">
    <property type="entry name" value="TRYPSIN_HIS"/>
</dbReference>
<dbReference type="PRINTS" id="PR00018">
    <property type="entry name" value="KRINGLE"/>
</dbReference>
<keyword evidence="8 15" id="KW-0720">Serine protease</keyword>
<evidence type="ECO:0000256" key="2">
    <source>
        <dbReference type="ARBA" id="ARBA00022525"/>
    </source>
</evidence>
<organism evidence="22 23">
    <name type="scientific">Sinanodonta woodiana</name>
    <name type="common">Chinese pond mussel</name>
    <name type="synonym">Anodonta woodiana</name>
    <dbReference type="NCBI Taxonomy" id="1069815"/>
    <lineage>
        <taxon>Eukaryota</taxon>
        <taxon>Metazoa</taxon>
        <taxon>Spiralia</taxon>
        <taxon>Lophotrochozoa</taxon>
        <taxon>Mollusca</taxon>
        <taxon>Bivalvia</taxon>
        <taxon>Autobranchia</taxon>
        <taxon>Heteroconchia</taxon>
        <taxon>Palaeoheterodonta</taxon>
        <taxon>Unionida</taxon>
        <taxon>Unionoidea</taxon>
        <taxon>Unionidae</taxon>
        <taxon>Unioninae</taxon>
        <taxon>Sinanodonta</taxon>
    </lineage>
</organism>
<evidence type="ECO:0000256" key="3">
    <source>
        <dbReference type="ARBA" id="ARBA00022572"/>
    </source>
</evidence>
<dbReference type="PROSITE" id="PS01209">
    <property type="entry name" value="LDLRA_1"/>
    <property type="match status" value="1"/>
</dbReference>
<dbReference type="PANTHER" id="PTHR19331">
    <property type="entry name" value="SCAVENGER RECEPTOR DOMAIN-CONTAINING"/>
    <property type="match status" value="1"/>
</dbReference>
<dbReference type="CDD" id="cd01099">
    <property type="entry name" value="PAN_AP_HGF"/>
    <property type="match status" value="1"/>
</dbReference>
<feature type="disulfide bond" evidence="14">
    <location>
        <begin position="868"/>
        <end position="878"/>
    </location>
</feature>
<evidence type="ECO:0000256" key="10">
    <source>
        <dbReference type="ARBA" id="ARBA00023170"/>
    </source>
</evidence>
<dbReference type="PROSITE" id="PS50948">
    <property type="entry name" value="PAN"/>
    <property type="match status" value="1"/>
</dbReference>
<dbReference type="Pfam" id="PF00051">
    <property type="entry name" value="Kringle"/>
    <property type="match status" value="1"/>
</dbReference>
<feature type="domain" description="SRCR" evidence="20">
    <location>
        <begin position="909"/>
        <end position="1010"/>
    </location>
</feature>
<feature type="disulfide bond" evidence="13">
    <location>
        <begin position="781"/>
        <end position="796"/>
    </location>
</feature>
<feature type="signal peptide" evidence="17">
    <location>
        <begin position="1"/>
        <end position="19"/>
    </location>
</feature>
<keyword evidence="11" id="KW-0325">Glycoprotein</keyword>
<evidence type="ECO:0000256" key="12">
    <source>
        <dbReference type="PROSITE-ProRule" id="PRU00121"/>
    </source>
</evidence>
<feature type="compositionally biased region" description="Basic and acidic residues" evidence="16">
    <location>
        <begin position="30"/>
        <end position="41"/>
    </location>
</feature>
<keyword evidence="23" id="KW-1185">Reference proteome</keyword>
<evidence type="ECO:0000313" key="22">
    <source>
        <dbReference type="EMBL" id="KAL3875622.1"/>
    </source>
</evidence>
<dbReference type="PROSITE" id="PS50287">
    <property type="entry name" value="SRCR_2"/>
    <property type="match status" value="4"/>
</dbReference>
<dbReference type="GO" id="GO:0008236">
    <property type="term" value="F:serine-type peptidase activity"/>
    <property type="evidence" value="ECO:0007669"/>
    <property type="project" value="UniProtKB-KW"/>
</dbReference>
<keyword evidence="3 12" id="KW-0420">Kringle</keyword>
<dbReference type="InterPro" id="IPR013806">
    <property type="entry name" value="Kringle-like"/>
</dbReference>
<dbReference type="PRINTS" id="PR00258">
    <property type="entry name" value="SPERACTRCPTR"/>
</dbReference>
<name>A0ABD3WP99_SINWO</name>
<dbReference type="SUPFAM" id="SSF57440">
    <property type="entry name" value="Kringle-like"/>
    <property type="match status" value="1"/>
</dbReference>
<comment type="caution">
    <text evidence="22">The sequence shown here is derived from an EMBL/GenBank/DDBJ whole genome shotgun (WGS) entry which is preliminary data.</text>
</comment>
<feature type="disulfide bond" evidence="13">
    <location>
        <begin position="619"/>
        <end position="637"/>
    </location>
</feature>
<dbReference type="CDD" id="cd00037">
    <property type="entry name" value="CLECT"/>
    <property type="match status" value="1"/>
</dbReference>
<keyword evidence="7 15" id="KW-0378">Hydrolase</keyword>
<evidence type="ECO:0008006" key="24">
    <source>
        <dbReference type="Google" id="ProtNLM"/>
    </source>
</evidence>
<evidence type="ECO:0000256" key="13">
    <source>
        <dbReference type="PROSITE-ProRule" id="PRU00124"/>
    </source>
</evidence>
<dbReference type="InterPro" id="IPR000001">
    <property type="entry name" value="Kringle"/>
</dbReference>
<dbReference type="CDD" id="cd00190">
    <property type="entry name" value="Tryp_SPc"/>
    <property type="match status" value="1"/>
</dbReference>
<evidence type="ECO:0000256" key="5">
    <source>
        <dbReference type="ARBA" id="ARBA00022729"/>
    </source>
</evidence>
<dbReference type="PROSITE" id="PS00021">
    <property type="entry name" value="KRINGLE_1"/>
    <property type="match status" value="1"/>
</dbReference>
<dbReference type="InterPro" id="IPR016186">
    <property type="entry name" value="C-type_lectin-like/link_sf"/>
</dbReference>
<accession>A0ABD3WP99</accession>
<dbReference type="Pfam" id="PF00024">
    <property type="entry name" value="PAN_1"/>
    <property type="match status" value="1"/>
</dbReference>
<dbReference type="Gene3D" id="3.10.100.10">
    <property type="entry name" value="Mannose-Binding Protein A, subunit A"/>
    <property type="match status" value="1"/>
</dbReference>
<proteinExistence type="predicted"/>
<dbReference type="EMBL" id="JBJQND010000005">
    <property type="protein sequence ID" value="KAL3875622.1"/>
    <property type="molecule type" value="Genomic_DNA"/>
</dbReference>
<dbReference type="SMART" id="SM00192">
    <property type="entry name" value="LDLa"/>
    <property type="match status" value="3"/>
</dbReference>
<dbReference type="PROSITE" id="PS00420">
    <property type="entry name" value="SRCR_1"/>
    <property type="match status" value="1"/>
</dbReference>
<dbReference type="InterPro" id="IPR001254">
    <property type="entry name" value="Trypsin_dom"/>
</dbReference>
<dbReference type="PANTHER" id="PTHR19331:SF465">
    <property type="entry name" value="EGG PEPTIDE SPERACT RECEPTOR"/>
    <property type="match status" value="1"/>
</dbReference>
<dbReference type="GO" id="GO:0005576">
    <property type="term" value="C:extracellular region"/>
    <property type="evidence" value="ECO:0007669"/>
    <property type="project" value="UniProtKB-SubCell"/>
</dbReference>
<dbReference type="PROSITE" id="PS00134">
    <property type="entry name" value="TRYPSIN_HIS"/>
    <property type="match status" value="1"/>
</dbReference>
<evidence type="ECO:0000256" key="6">
    <source>
        <dbReference type="ARBA" id="ARBA00022737"/>
    </source>
</evidence>
<dbReference type="CDD" id="cd00108">
    <property type="entry name" value="KR"/>
    <property type="match status" value="1"/>
</dbReference>
<dbReference type="Proteomes" id="UP001634394">
    <property type="component" value="Unassembled WGS sequence"/>
</dbReference>